<dbReference type="GO" id="GO:0006412">
    <property type="term" value="P:translation"/>
    <property type="evidence" value="ECO:0007669"/>
    <property type="project" value="UniProtKB-UniRule"/>
</dbReference>
<comment type="catalytic activity">
    <reaction evidence="7 8">
        <text>L-glutamyl-tRNA(Gln) + L-glutamine + ATP + H2O = L-glutaminyl-tRNA(Gln) + L-glutamate + ADP + phosphate + H(+)</text>
        <dbReference type="Rhea" id="RHEA:17521"/>
        <dbReference type="Rhea" id="RHEA-COMP:9681"/>
        <dbReference type="Rhea" id="RHEA-COMP:9684"/>
        <dbReference type="ChEBI" id="CHEBI:15377"/>
        <dbReference type="ChEBI" id="CHEBI:15378"/>
        <dbReference type="ChEBI" id="CHEBI:29985"/>
        <dbReference type="ChEBI" id="CHEBI:30616"/>
        <dbReference type="ChEBI" id="CHEBI:43474"/>
        <dbReference type="ChEBI" id="CHEBI:58359"/>
        <dbReference type="ChEBI" id="CHEBI:78520"/>
        <dbReference type="ChEBI" id="CHEBI:78521"/>
        <dbReference type="ChEBI" id="CHEBI:456216"/>
        <dbReference type="EC" id="6.3.5.7"/>
    </reaction>
</comment>
<dbReference type="EMBL" id="JAUNQW010000007">
    <property type="protein sequence ID" value="MDO5457238.1"/>
    <property type="molecule type" value="Genomic_DNA"/>
</dbReference>
<dbReference type="InterPro" id="IPR000120">
    <property type="entry name" value="Amidase"/>
</dbReference>
<dbReference type="Gene3D" id="3.90.1300.10">
    <property type="entry name" value="Amidase signature (AS) domain"/>
    <property type="match status" value="1"/>
</dbReference>
<dbReference type="InterPro" id="IPR036928">
    <property type="entry name" value="AS_sf"/>
</dbReference>
<feature type="domain" description="Amidase" evidence="9">
    <location>
        <begin position="24"/>
        <end position="463"/>
    </location>
</feature>
<dbReference type="InterPro" id="IPR023631">
    <property type="entry name" value="Amidase_dom"/>
</dbReference>
<keyword evidence="2 8" id="KW-0436">Ligase</keyword>
<evidence type="ECO:0000256" key="8">
    <source>
        <dbReference type="HAMAP-Rule" id="MF_00120"/>
    </source>
</evidence>
<sequence>MSFFDTNIISLHEQLVNKEVTAVDLVEQAFAQIEASDGDINAFISTNKEKALEQAQTIDSEGIQEGEYLKGIPVAVKDNLLIKGEKTTAGSRYLENYEAIFDSTAYSKLKEAGAVVVGKTNMDEFAMGATTETSYFGKTANPWDISKVPGGSSGGSAASVAAGQVPAALGSDTGGSIRQPASFTGLVGMKPSYGLVSRLGLIAMSGSLDTVGPMTRTVKDNAIVLQAIAGYDEAEMTSLPDPAADYLENIDAGVEGLTIGIVDELIDHEAISSDVKELVQAAIETLKAQGAQIKTVSLPHASYANDLYALIGRAESFTSMHRYDGIRFGHRAEDYEDLESLYVNSRTEAFGSETKDRIVEGAYIISKDRIDDYFFKAAQVRTLLKEDFSKAYEEVDVIITPITADTAHNLAGEREDQVGELETALAAMVNLTGLPALTLPIGQTQGLPVGMQIIGQVKDEARLYQVGQAFQTTTDHHQAHAEMNGGN</sequence>
<name>A0AA43UC39_9LACT</name>
<evidence type="ECO:0000256" key="7">
    <source>
        <dbReference type="ARBA" id="ARBA00047407"/>
    </source>
</evidence>
<dbReference type="InterPro" id="IPR020556">
    <property type="entry name" value="Amidase_CS"/>
</dbReference>
<feature type="active site" description="Charge relay system" evidence="8">
    <location>
        <position position="152"/>
    </location>
</feature>
<comment type="subunit">
    <text evidence="8">Heterotrimer of A, B and C subunits.</text>
</comment>
<protein>
    <recommendedName>
        <fullName evidence="8">Glutamyl-tRNA(Gln) amidotransferase subunit A</fullName>
        <shortName evidence="8">Glu-ADT subunit A</shortName>
        <ecNumber evidence="8">6.3.5.7</ecNumber>
    </recommendedName>
</protein>
<evidence type="ECO:0000259" key="9">
    <source>
        <dbReference type="Pfam" id="PF01425"/>
    </source>
</evidence>
<comment type="caution">
    <text evidence="10">The sequence shown here is derived from an EMBL/GenBank/DDBJ whole genome shotgun (WGS) entry which is preliminary data.</text>
</comment>
<dbReference type="PANTHER" id="PTHR11895">
    <property type="entry name" value="TRANSAMIDASE"/>
    <property type="match status" value="1"/>
</dbReference>
<comment type="function">
    <text evidence="6 8">Allows the formation of correctly charged Gln-tRNA(Gln) through the transamidation of misacylated Glu-tRNA(Gln) in organisms which lack glutaminyl-tRNA synthetase. The reaction takes place in the presence of glutamine and ATP through an activated gamma-phospho-Glu-tRNA(Gln).</text>
</comment>
<evidence type="ECO:0000256" key="2">
    <source>
        <dbReference type="ARBA" id="ARBA00022598"/>
    </source>
</evidence>
<proteinExistence type="inferred from homology"/>
<keyword evidence="3 8" id="KW-0547">Nucleotide-binding</keyword>
<evidence type="ECO:0000256" key="5">
    <source>
        <dbReference type="ARBA" id="ARBA00022917"/>
    </source>
</evidence>
<feature type="active site" description="Charge relay system" evidence="8">
    <location>
        <position position="77"/>
    </location>
</feature>
<feature type="active site" description="Acyl-ester intermediate" evidence="8">
    <location>
        <position position="176"/>
    </location>
</feature>
<evidence type="ECO:0000256" key="1">
    <source>
        <dbReference type="ARBA" id="ARBA00008069"/>
    </source>
</evidence>
<evidence type="ECO:0000256" key="6">
    <source>
        <dbReference type="ARBA" id="ARBA00025295"/>
    </source>
</evidence>
<organism evidence="10 11">
    <name type="scientific">Atopococcus tabaci</name>
    <dbReference type="NCBI Taxonomy" id="269774"/>
    <lineage>
        <taxon>Bacteria</taxon>
        <taxon>Bacillati</taxon>
        <taxon>Bacillota</taxon>
        <taxon>Bacilli</taxon>
        <taxon>Lactobacillales</taxon>
        <taxon>Carnobacteriaceae</taxon>
        <taxon>Atopococcus</taxon>
    </lineage>
</organism>
<dbReference type="GO" id="GO:0030956">
    <property type="term" value="C:glutamyl-tRNA(Gln) amidotransferase complex"/>
    <property type="evidence" value="ECO:0007669"/>
    <property type="project" value="InterPro"/>
</dbReference>
<reference evidence="10" key="1">
    <citation type="submission" date="2023-07" db="EMBL/GenBank/DDBJ databases">
        <title>Between Cages and Wild: Unraveling the Impact of Captivity on Animal Microbiomes and Antimicrobial Resistance.</title>
        <authorList>
            <person name="Schmartz G.P."/>
            <person name="Rehner J."/>
            <person name="Schuff M.J."/>
            <person name="Becker S.L."/>
            <person name="Kravczyk M."/>
            <person name="Gurevich A."/>
            <person name="Francke R."/>
            <person name="Mueller R."/>
            <person name="Keller V."/>
            <person name="Keller A."/>
        </authorList>
    </citation>
    <scope>NUCLEOTIDE SEQUENCE</scope>
    <source>
        <strain evidence="10">S39M_St_73</strain>
    </source>
</reference>
<dbReference type="NCBIfam" id="TIGR00132">
    <property type="entry name" value="gatA"/>
    <property type="match status" value="1"/>
</dbReference>
<dbReference type="InterPro" id="IPR004412">
    <property type="entry name" value="GatA"/>
</dbReference>
<dbReference type="HAMAP" id="MF_00120">
    <property type="entry name" value="GatA"/>
    <property type="match status" value="1"/>
</dbReference>
<dbReference type="Pfam" id="PF01425">
    <property type="entry name" value="Amidase"/>
    <property type="match status" value="1"/>
</dbReference>
<dbReference type="PROSITE" id="PS00571">
    <property type="entry name" value="AMIDASES"/>
    <property type="match status" value="1"/>
</dbReference>
<keyword evidence="11" id="KW-1185">Reference proteome</keyword>
<dbReference type="AlphaFoldDB" id="A0AA43UC39"/>
<gene>
    <name evidence="8 10" type="primary">gatA</name>
    <name evidence="10" type="ORF">Q4F26_02750</name>
</gene>
<dbReference type="GO" id="GO:0050567">
    <property type="term" value="F:glutaminyl-tRNA synthase (glutamine-hydrolyzing) activity"/>
    <property type="evidence" value="ECO:0007669"/>
    <property type="project" value="UniProtKB-UniRule"/>
</dbReference>
<dbReference type="EC" id="6.3.5.7" evidence="8"/>
<comment type="similarity">
    <text evidence="1 8">Belongs to the amidase family. GatA subfamily.</text>
</comment>
<keyword evidence="5 8" id="KW-0648">Protein biosynthesis</keyword>
<keyword evidence="4 8" id="KW-0067">ATP-binding</keyword>
<dbReference type="GO" id="GO:0005524">
    <property type="term" value="F:ATP binding"/>
    <property type="evidence" value="ECO:0007669"/>
    <property type="project" value="UniProtKB-KW"/>
</dbReference>
<evidence type="ECO:0000256" key="4">
    <source>
        <dbReference type="ARBA" id="ARBA00022840"/>
    </source>
</evidence>
<dbReference type="SUPFAM" id="SSF75304">
    <property type="entry name" value="Amidase signature (AS) enzymes"/>
    <property type="match status" value="1"/>
</dbReference>
<evidence type="ECO:0000256" key="3">
    <source>
        <dbReference type="ARBA" id="ARBA00022741"/>
    </source>
</evidence>
<accession>A0AA43UC39</accession>
<dbReference type="PANTHER" id="PTHR11895:SF151">
    <property type="entry name" value="GLUTAMYL-TRNA(GLN) AMIDOTRANSFERASE SUBUNIT A"/>
    <property type="match status" value="1"/>
</dbReference>
<evidence type="ECO:0000313" key="11">
    <source>
        <dbReference type="Proteomes" id="UP001171751"/>
    </source>
</evidence>
<evidence type="ECO:0000313" key="10">
    <source>
        <dbReference type="EMBL" id="MDO5457238.1"/>
    </source>
</evidence>
<dbReference type="Proteomes" id="UP001171751">
    <property type="component" value="Unassembled WGS sequence"/>
</dbReference>